<dbReference type="Proteomes" id="UP000076722">
    <property type="component" value="Unassembled WGS sequence"/>
</dbReference>
<gene>
    <name evidence="2" type="ORF">SISNIDRAFT_552145</name>
</gene>
<evidence type="ECO:0000313" key="3">
    <source>
        <dbReference type="Proteomes" id="UP000076722"/>
    </source>
</evidence>
<proteinExistence type="predicted"/>
<sequence length="114" mass="13196">MGDERPLPPGWTRYHDLATGKFFWVNKLVRPHEYSWVHPLDINPSPKQSPPPALQISWDGKTYGKGLRISWHGKTKSGADQRNFVQRLFGNSSNKPDVREAQYQGYNRRPHSRA</sequence>
<evidence type="ECO:0000313" key="2">
    <source>
        <dbReference type="EMBL" id="KZS89364.1"/>
    </source>
</evidence>
<feature type="region of interest" description="Disordered" evidence="1">
    <location>
        <begin position="88"/>
        <end position="114"/>
    </location>
</feature>
<evidence type="ECO:0000256" key="1">
    <source>
        <dbReference type="SAM" id="MobiDB-lite"/>
    </source>
</evidence>
<dbReference type="SUPFAM" id="SSF51045">
    <property type="entry name" value="WW domain"/>
    <property type="match status" value="1"/>
</dbReference>
<dbReference type="InterPro" id="IPR036020">
    <property type="entry name" value="WW_dom_sf"/>
</dbReference>
<reference evidence="2 3" key="1">
    <citation type="journal article" date="2016" name="Mol. Biol. Evol.">
        <title>Comparative Genomics of Early-Diverging Mushroom-Forming Fungi Provides Insights into the Origins of Lignocellulose Decay Capabilities.</title>
        <authorList>
            <person name="Nagy L.G."/>
            <person name="Riley R."/>
            <person name="Tritt A."/>
            <person name="Adam C."/>
            <person name="Daum C."/>
            <person name="Floudas D."/>
            <person name="Sun H."/>
            <person name="Yadav J.S."/>
            <person name="Pangilinan J."/>
            <person name="Larsson K.H."/>
            <person name="Matsuura K."/>
            <person name="Barry K."/>
            <person name="Labutti K."/>
            <person name="Kuo R."/>
            <person name="Ohm R.A."/>
            <person name="Bhattacharya S.S."/>
            <person name="Shirouzu T."/>
            <person name="Yoshinaga Y."/>
            <person name="Martin F.M."/>
            <person name="Grigoriev I.V."/>
            <person name="Hibbett D.S."/>
        </authorList>
    </citation>
    <scope>NUCLEOTIDE SEQUENCE [LARGE SCALE GENOMIC DNA]</scope>
    <source>
        <strain evidence="2 3">HHB9708</strain>
    </source>
</reference>
<dbReference type="EMBL" id="KV419428">
    <property type="protein sequence ID" value="KZS89364.1"/>
    <property type="molecule type" value="Genomic_DNA"/>
</dbReference>
<organism evidence="2 3">
    <name type="scientific">Sistotremastrum niveocremeum HHB9708</name>
    <dbReference type="NCBI Taxonomy" id="1314777"/>
    <lineage>
        <taxon>Eukaryota</taxon>
        <taxon>Fungi</taxon>
        <taxon>Dikarya</taxon>
        <taxon>Basidiomycota</taxon>
        <taxon>Agaricomycotina</taxon>
        <taxon>Agaricomycetes</taxon>
        <taxon>Sistotremastrales</taxon>
        <taxon>Sistotremastraceae</taxon>
        <taxon>Sertulicium</taxon>
        <taxon>Sertulicium niveocremeum</taxon>
    </lineage>
</organism>
<evidence type="ECO:0008006" key="4">
    <source>
        <dbReference type="Google" id="ProtNLM"/>
    </source>
</evidence>
<dbReference type="AlphaFoldDB" id="A0A164Q669"/>
<dbReference type="Gene3D" id="2.20.70.10">
    <property type="match status" value="1"/>
</dbReference>
<accession>A0A164Q669</accession>
<protein>
    <recommendedName>
        <fullName evidence="4">WW domain-containing protein</fullName>
    </recommendedName>
</protein>
<keyword evidence="3" id="KW-1185">Reference proteome</keyword>
<name>A0A164Q669_9AGAM</name>